<dbReference type="STRING" id="1122204.SAMN05421781_1070"/>
<feature type="binding site" evidence="1">
    <location>
        <position position="96"/>
    </location>
    <ligand>
        <name>Ni(2+)</name>
        <dbReference type="ChEBI" id="CHEBI:49786"/>
    </ligand>
</feature>
<dbReference type="PIRSF" id="PIRSF037847">
    <property type="entry name" value="NiaR"/>
    <property type="match status" value="1"/>
</dbReference>
<evidence type="ECO:0000259" key="2">
    <source>
        <dbReference type="Pfam" id="PF02829"/>
    </source>
</evidence>
<dbReference type="Gene3D" id="1.10.10.10">
    <property type="entry name" value="Winged helix-like DNA-binding domain superfamily/Winged helix DNA-binding domain"/>
    <property type="match status" value="1"/>
</dbReference>
<dbReference type="EMBL" id="FNNC01000001">
    <property type="protein sequence ID" value="SDW27736.1"/>
    <property type="molecule type" value="Genomic_DNA"/>
</dbReference>
<dbReference type="PANTHER" id="PTHR40068:SF1">
    <property type="entry name" value="TRANSCRIPTION REPRESSOR NIAR-RELATED"/>
    <property type="match status" value="1"/>
</dbReference>
<feature type="binding site" evidence="1">
    <location>
        <position position="155"/>
    </location>
    <ligand>
        <name>Ni(2+)</name>
        <dbReference type="ChEBI" id="CHEBI:49786"/>
    </ligand>
</feature>
<feature type="binding site" evidence="1">
    <location>
        <position position="86"/>
    </location>
    <ligand>
        <name>Ni(2+)</name>
        <dbReference type="ChEBI" id="CHEBI:49786"/>
    </ligand>
</feature>
<feature type="domain" description="Helix-turn-helix type 11" evidence="3">
    <location>
        <begin position="14"/>
        <end position="67"/>
    </location>
</feature>
<dbReference type="RefSeq" id="WP_091612068.1">
    <property type="nucleotide sequence ID" value="NZ_FNNC01000001.1"/>
</dbReference>
<feature type="binding site" evidence="1">
    <location>
        <position position="157"/>
    </location>
    <ligand>
        <name>Ni(2+)</name>
        <dbReference type="ChEBI" id="CHEBI:49786"/>
    </ligand>
</feature>
<reference evidence="4 5" key="1">
    <citation type="submission" date="2016-10" db="EMBL/GenBank/DDBJ databases">
        <authorList>
            <person name="de Groot N.N."/>
        </authorList>
    </citation>
    <scope>NUCLEOTIDE SEQUENCE [LARGE SCALE GENOMIC DNA]</scope>
    <source>
        <strain evidence="4 5">DSM 23126</strain>
    </source>
</reference>
<dbReference type="SUPFAM" id="SSF46785">
    <property type="entry name" value="Winged helix' DNA-binding domain"/>
    <property type="match status" value="1"/>
</dbReference>
<dbReference type="InterPro" id="IPR036388">
    <property type="entry name" value="WH-like_DNA-bd_sf"/>
</dbReference>
<evidence type="ECO:0000313" key="5">
    <source>
        <dbReference type="Proteomes" id="UP000199488"/>
    </source>
</evidence>
<dbReference type="GO" id="GO:0046872">
    <property type="term" value="F:metal ion binding"/>
    <property type="evidence" value="ECO:0007669"/>
    <property type="project" value="UniProtKB-KW"/>
</dbReference>
<dbReference type="InterPro" id="IPR036390">
    <property type="entry name" value="WH_DNA-bd_sf"/>
</dbReference>
<dbReference type="SUPFAM" id="SSF75500">
    <property type="entry name" value="Putative transcriptional regulator TM1602, C-terminal domain"/>
    <property type="match status" value="1"/>
</dbReference>
<feature type="domain" description="3H" evidence="2">
    <location>
        <begin position="82"/>
        <end position="180"/>
    </location>
</feature>
<keyword evidence="1" id="KW-0533">Nickel</keyword>
<dbReference type="OrthoDB" id="9792661at2"/>
<dbReference type="Proteomes" id="UP000199488">
    <property type="component" value="Unassembled WGS sequence"/>
</dbReference>
<keyword evidence="1" id="KW-0479">Metal-binding</keyword>
<evidence type="ECO:0000313" key="4">
    <source>
        <dbReference type="EMBL" id="SDW27736.1"/>
    </source>
</evidence>
<gene>
    <name evidence="4" type="ORF">SAMN05421781_1070</name>
</gene>
<proteinExistence type="predicted"/>
<keyword evidence="5" id="KW-1185">Reference proteome</keyword>
<evidence type="ECO:0008006" key="6">
    <source>
        <dbReference type="Google" id="ProtNLM"/>
    </source>
</evidence>
<dbReference type="InterPro" id="IPR026043">
    <property type="entry name" value="NadR"/>
</dbReference>
<protein>
    <recommendedName>
        <fullName evidence="6">Transcriptional regulator</fullName>
    </recommendedName>
</protein>
<dbReference type="Gene3D" id="3.30.1340.20">
    <property type="entry name" value="3H domain"/>
    <property type="match status" value="1"/>
</dbReference>
<name>A0A1H2S878_9BACI</name>
<dbReference type="InterPro" id="IPR013196">
    <property type="entry name" value="HTH_11"/>
</dbReference>
<dbReference type="InterPro" id="IPR035922">
    <property type="entry name" value="3H_dom_sf"/>
</dbReference>
<evidence type="ECO:0000259" key="3">
    <source>
        <dbReference type="Pfam" id="PF08279"/>
    </source>
</evidence>
<sequence length="185" mass="20505">MPNHSSKKMLGADRRSQLLEWLEMSTRPLTGSSLASRASVSRQVIVQDMSLLKAQGHPILATSQGYIIIKNKDTGQKVRKRVAVSHPSDPDSTLKELYLIVDHGGKVIDVSVEHPVYGDITASLMIESRIDADRFIENMKNTNASMLSELTAGVHLHTIEIPSHAQFNVLLEALKNHAYLINEDN</sequence>
<dbReference type="AlphaFoldDB" id="A0A1H2S878"/>
<organism evidence="4 5">
    <name type="scientific">Marinococcus luteus</name>
    <dbReference type="NCBI Taxonomy" id="1122204"/>
    <lineage>
        <taxon>Bacteria</taxon>
        <taxon>Bacillati</taxon>
        <taxon>Bacillota</taxon>
        <taxon>Bacilli</taxon>
        <taxon>Bacillales</taxon>
        <taxon>Bacillaceae</taxon>
        <taxon>Marinococcus</taxon>
    </lineage>
</organism>
<dbReference type="Pfam" id="PF02829">
    <property type="entry name" value="3H"/>
    <property type="match status" value="1"/>
</dbReference>
<evidence type="ECO:0000256" key="1">
    <source>
        <dbReference type="PIRSR" id="PIRSR037847-1"/>
    </source>
</evidence>
<dbReference type="InterPro" id="IPR004173">
    <property type="entry name" value="3H_domain"/>
</dbReference>
<accession>A0A1H2S878</accession>
<dbReference type="Pfam" id="PF08279">
    <property type="entry name" value="HTH_11"/>
    <property type="match status" value="1"/>
</dbReference>
<dbReference type="PANTHER" id="PTHR40068">
    <property type="entry name" value="TRANSCRIPTION REPRESSOR NIAR-RELATED"/>
    <property type="match status" value="1"/>
</dbReference>